<dbReference type="GO" id="GO:0015631">
    <property type="term" value="F:tubulin binding"/>
    <property type="evidence" value="ECO:0007669"/>
    <property type="project" value="TreeGrafter"/>
</dbReference>
<gene>
    <name evidence="7" type="ORF">Ae201684_003086</name>
</gene>
<evidence type="ECO:0000256" key="6">
    <source>
        <dbReference type="SAM" id="MobiDB-lite"/>
    </source>
</evidence>
<dbReference type="PANTHER" id="PTHR12241:SF145">
    <property type="entry name" value="TUBULIN POLYGLUTAMYLASE TTLL5"/>
    <property type="match status" value="1"/>
</dbReference>
<evidence type="ECO:0000256" key="4">
    <source>
        <dbReference type="ARBA" id="ARBA00041448"/>
    </source>
</evidence>
<feature type="compositionally biased region" description="Basic residues" evidence="6">
    <location>
        <begin position="297"/>
        <end position="307"/>
    </location>
</feature>
<dbReference type="Gene3D" id="3.30.470.20">
    <property type="entry name" value="ATP-grasp fold, B domain"/>
    <property type="match status" value="1"/>
</dbReference>
<name>A0A6G0XNR5_9STRA</name>
<dbReference type="Pfam" id="PF03133">
    <property type="entry name" value="TTL"/>
    <property type="match status" value="1"/>
</dbReference>
<accession>A0A6G0XNR5</accession>
<evidence type="ECO:0000256" key="2">
    <source>
        <dbReference type="ARBA" id="ARBA00022741"/>
    </source>
</evidence>
<evidence type="ECO:0000256" key="1">
    <source>
        <dbReference type="ARBA" id="ARBA00022598"/>
    </source>
</evidence>
<feature type="compositionally biased region" description="Basic and acidic residues" evidence="6">
    <location>
        <begin position="308"/>
        <end position="321"/>
    </location>
</feature>
<comment type="catalytic activity">
    <reaction evidence="5">
        <text>L-glutamyl-[protein] + L-glutamate + ATP = gamma-L-glutamyl-L-glutamyl-[protein] + ADP + phosphate + H(+)</text>
        <dbReference type="Rhea" id="RHEA:60144"/>
        <dbReference type="Rhea" id="RHEA-COMP:10208"/>
        <dbReference type="Rhea" id="RHEA-COMP:15517"/>
        <dbReference type="ChEBI" id="CHEBI:15378"/>
        <dbReference type="ChEBI" id="CHEBI:29973"/>
        <dbReference type="ChEBI" id="CHEBI:29985"/>
        <dbReference type="ChEBI" id="CHEBI:30616"/>
        <dbReference type="ChEBI" id="CHEBI:43474"/>
        <dbReference type="ChEBI" id="CHEBI:143622"/>
        <dbReference type="ChEBI" id="CHEBI:456216"/>
    </reaction>
    <physiologicalReaction direction="left-to-right" evidence="5">
        <dbReference type="Rhea" id="RHEA:60145"/>
    </physiologicalReaction>
</comment>
<keyword evidence="2" id="KW-0547">Nucleotide-binding</keyword>
<evidence type="ECO:0000256" key="3">
    <source>
        <dbReference type="ARBA" id="ARBA00022840"/>
    </source>
</evidence>
<dbReference type="GO" id="GO:0000226">
    <property type="term" value="P:microtubule cytoskeleton organization"/>
    <property type="evidence" value="ECO:0007669"/>
    <property type="project" value="TreeGrafter"/>
</dbReference>
<feature type="region of interest" description="Disordered" evidence="6">
    <location>
        <begin position="295"/>
        <end position="321"/>
    </location>
</feature>
<dbReference type="AlphaFoldDB" id="A0A6G0XNR5"/>
<dbReference type="SUPFAM" id="SSF56059">
    <property type="entry name" value="Glutathione synthetase ATP-binding domain-like"/>
    <property type="match status" value="1"/>
</dbReference>
<keyword evidence="3" id="KW-0067">ATP-binding</keyword>
<organism evidence="7 8">
    <name type="scientific">Aphanomyces euteiches</name>
    <dbReference type="NCBI Taxonomy" id="100861"/>
    <lineage>
        <taxon>Eukaryota</taxon>
        <taxon>Sar</taxon>
        <taxon>Stramenopiles</taxon>
        <taxon>Oomycota</taxon>
        <taxon>Saprolegniomycetes</taxon>
        <taxon>Saprolegniales</taxon>
        <taxon>Verrucalvaceae</taxon>
        <taxon>Aphanomyces</taxon>
    </lineage>
</organism>
<dbReference type="VEuPathDB" id="FungiDB:AeMF1_011341"/>
<keyword evidence="8" id="KW-1185">Reference proteome</keyword>
<dbReference type="GO" id="GO:0070740">
    <property type="term" value="F:tubulin-glutamic acid ligase activity"/>
    <property type="evidence" value="ECO:0007669"/>
    <property type="project" value="TreeGrafter"/>
</dbReference>
<dbReference type="Proteomes" id="UP000481153">
    <property type="component" value="Unassembled WGS sequence"/>
</dbReference>
<dbReference type="EMBL" id="VJMJ01000034">
    <property type="protein sequence ID" value="KAF0741899.1"/>
    <property type="molecule type" value="Genomic_DNA"/>
</dbReference>
<evidence type="ECO:0000313" key="8">
    <source>
        <dbReference type="Proteomes" id="UP000481153"/>
    </source>
</evidence>
<dbReference type="PROSITE" id="PS51221">
    <property type="entry name" value="TTL"/>
    <property type="match status" value="1"/>
</dbReference>
<dbReference type="GO" id="GO:0005524">
    <property type="term" value="F:ATP binding"/>
    <property type="evidence" value="ECO:0007669"/>
    <property type="project" value="UniProtKB-KW"/>
</dbReference>
<evidence type="ECO:0000256" key="5">
    <source>
        <dbReference type="ARBA" id="ARBA00049274"/>
    </source>
</evidence>
<reference evidence="7 8" key="1">
    <citation type="submission" date="2019-07" db="EMBL/GenBank/DDBJ databases">
        <title>Genomics analysis of Aphanomyces spp. identifies a new class of oomycete effector associated with host adaptation.</title>
        <authorList>
            <person name="Gaulin E."/>
        </authorList>
    </citation>
    <scope>NUCLEOTIDE SEQUENCE [LARGE SCALE GENOMIC DNA]</scope>
    <source>
        <strain evidence="7 8">ATCC 201684</strain>
    </source>
</reference>
<evidence type="ECO:0000313" key="7">
    <source>
        <dbReference type="EMBL" id="KAF0741899.1"/>
    </source>
</evidence>
<keyword evidence="1" id="KW-0436">Ligase</keyword>
<proteinExistence type="predicted"/>
<dbReference type="GO" id="GO:0036064">
    <property type="term" value="C:ciliary basal body"/>
    <property type="evidence" value="ECO:0007669"/>
    <property type="project" value="TreeGrafter"/>
</dbReference>
<comment type="caution">
    <text evidence="7">The sequence shown here is derived from an EMBL/GenBank/DDBJ whole genome shotgun (WGS) entry which is preliminary data.</text>
</comment>
<protein>
    <recommendedName>
        <fullName evidence="4">Tubulin--tyrosine ligase-like protein 5</fullName>
    </recommendedName>
</protein>
<dbReference type="PANTHER" id="PTHR12241">
    <property type="entry name" value="TUBULIN POLYGLUTAMYLASE"/>
    <property type="match status" value="1"/>
</dbReference>
<sequence length="401" mass="45870">MISSQTNHFPASLELGRKDRLCSNILRMQRKFGSFFDIIPETYVTGGKECKPFMTALAAHPNALWILKPPNQCCGQGIKIIQGGSDYKYEPDKRYVAQRYIYNPYLINGFKFDMRLYVLVTSFDPLRVYLFDNGLVRFCTQKYSKKDVQNRFGHLTNYSINKKNKAFQSNQDAAEDGTGSKWSYKAINHSYQSSYPDKIHVDIAQVIVKTLVSVEVPIVDSLNAFKHAHEACFELYGFDILLDSSLRPWLLEVNVFPSMSSSSPMDKRIKSILVCDTFQLVGFPAVKVAESQDAQLKARRNRSGSKKLTKDGSTEESKVAKEMRWKRAIEDEAARQGHFQRIFPTTETTSYLSHFEKQRESNAFYADLLRATHNNSATEIARRPSFTEKLNRAKQASFNYG</sequence>
<dbReference type="InterPro" id="IPR004344">
    <property type="entry name" value="TTL/TTLL_fam"/>
</dbReference>